<evidence type="ECO:0000313" key="3">
    <source>
        <dbReference type="EMBL" id="MDJ1131562.1"/>
    </source>
</evidence>
<keyword evidence="2" id="KW-1133">Transmembrane helix</keyword>
<feature type="transmembrane region" description="Helical" evidence="2">
    <location>
        <begin position="35"/>
        <end position="53"/>
    </location>
</feature>
<evidence type="ECO:0000313" key="4">
    <source>
        <dbReference type="Proteomes" id="UP001214441"/>
    </source>
</evidence>
<accession>A0ABT6ZRS2</accession>
<comment type="caution">
    <text evidence="3">The sequence shown here is derived from an EMBL/GenBank/DDBJ whole genome shotgun (WGS) entry which is preliminary data.</text>
</comment>
<keyword evidence="2" id="KW-0472">Membrane</keyword>
<dbReference type="RefSeq" id="WP_274042740.1">
    <property type="nucleotide sequence ID" value="NZ_JANCPR020000005.1"/>
</dbReference>
<feature type="region of interest" description="Disordered" evidence="1">
    <location>
        <begin position="116"/>
        <end position="154"/>
    </location>
</feature>
<gene>
    <name evidence="3" type="ORF">NMN56_006235</name>
</gene>
<protein>
    <recommendedName>
        <fullName evidence="5">SPW repeat-containing protein</fullName>
    </recommendedName>
</protein>
<keyword evidence="2" id="KW-0812">Transmembrane</keyword>
<name>A0ABT6ZRS2_9ACTN</name>
<feature type="transmembrane region" description="Helical" evidence="2">
    <location>
        <begin position="58"/>
        <end position="77"/>
    </location>
</feature>
<dbReference type="Proteomes" id="UP001214441">
    <property type="component" value="Unassembled WGS sequence"/>
</dbReference>
<evidence type="ECO:0000256" key="1">
    <source>
        <dbReference type="SAM" id="MobiDB-lite"/>
    </source>
</evidence>
<feature type="transmembrane region" description="Helical" evidence="2">
    <location>
        <begin position="89"/>
        <end position="113"/>
    </location>
</feature>
<feature type="compositionally biased region" description="Low complexity" evidence="1">
    <location>
        <begin position="136"/>
        <end position="146"/>
    </location>
</feature>
<organism evidence="3 4">
    <name type="scientific">Streptomyces iconiensis</name>
    <dbReference type="NCBI Taxonomy" id="1384038"/>
    <lineage>
        <taxon>Bacteria</taxon>
        <taxon>Bacillati</taxon>
        <taxon>Actinomycetota</taxon>
        <taxon>Actinomycetes</taxon>
        <taxon>Kitasatosporales</taxon>
        <taxon>Streptomycetaceae</taxon>
        <taxon>Streptomyces</taxon>
    </lineage>
</organism>
<feature type="transmembrane region" description="Helical" evidence="2">
    <location>
        <begin position="9"/>
        <end position="29"/>
    </location>
</feature>
<reference evidence="3 4" key="1">
    <citation type="submission" date="2023-05" db="EMBL/GenBank/DDBJ databases">
        <title>Streptantibioticus silvisoli sp. nov., acidotolerant actinomycetes 1 from pine litter.</title>
        <authorList>
            <person name="Swiecimska M."/>
            <person name="Golinska P."/>
            <person name="Sangal V."/>
            <person name="Wachnowicz B."/>
            <person name="Goodfellow M."/>
        </authorList>
    </citation>
    <scope>NUCLEOTIDE SEQUENCE [LARGE SCALE GENOMIC DNA]</scope>
    <source>
        <strain evidence="3 4">DSM 42109</strain>
    </source>
</reference>
<keyword evidence="4" id="KW-1185">Reference proteome</keyword>
<evidence type="ECO:0000256" key="2">
    <source>
        <dbReference type="SAM" id="Phobius"/>
    </source>
</evidence>
<evidence type="ECO:0008006" key="5">
    <source>
        <dbReference type="Google" id="ProtNLM"/>
    </source>
</evidence>
<proteinExistence type="predicted"/>
<dbReference type="EMBL" id="JANCPR020000005">
    <property type="protein sequence ID" value="MDJ1131562.1"/>
    <property type="molecule type" value="Genomic_DNA"/>
</dbReference>
<feature type="compositionally biased region" description="Gly residues" evidence="1">
    <location>
        <begin position="120"/>
        <end position="134"/>
    </location>
</feature>
<sequence>MRITQNQAVMVLAVSLLVAAGGVFVQVWAGAEDYPLVPPGGLLLLAAGALVAWRPRLWAVAIGTVLNLGLSVGAVLTPNVGDHFAHGNAGIVGGTVVQLAAMACALGAGTFALTRSRPGRSGGSGRPGGSGRSGRSGRSGPRARPGTTATGSRP</sequence>